<protein>
    <recommendedName>
        <fullName evidence="4">Calmodulin binding transcription activator 2</fullName>
    </recommendedName>
</protein>
<feature type="non-terminal residue" evidence="2">
    <location>
        <position position="1"/>
    </location>
</feature>
<sequence length="231" mass="26090">SLYNETLTPSSNPSLSPGGSPLREGPLERSTLPSPADWSEFINASNSKVERDLAQLTLSDPEQRELYEAARLVQTAFRKYKVQARRSVICYACPPADTEVDLWLFGAQQFTSSSPLITWGPVPQGRPLREQQEVAAAVIQRCYKKYKQYALYKKMTQAAILIQSKFRSYHEQKKFQQSRRAAVLIQQYYRSYKEFGRLKPHHRGAAAALSAHKEAGSGCQEDHEVPTSLPP</sequence>
<dbReference type="Gene3D" id="1.20.5.190">
    <property type="match status" value="1"/>
</dbReference>
<dbReference type="SMART" id="SM00015">
    <property type="entry name" value="IQ"/>
    <property type="match status" value="3"/>
</dbReference>
<evidence type="ECO:0000313" key="2">
    <source>
        <dbReference type="EMBL" id="KAA8590763.1"/>
    </source>
</evidence>
<dbReference type="PANTHER" id="PTHR23335:SF1">
    <property type="entry name" value="CALMODULIN-BINDING TRANSCRIPTION ACTIVATOR, ISOFORM F"/>
    <property type="match status" value="1"/>
</dbReference>
<reference evidence="2 3" key="1">
    <citation type="submission" date="2019-08" db="EMBL/GenBank/DDBJ databases">
        <title>A chromosome-level genome assembly, high-density linkage maps, and genome scans reveal the genomic architecture of hybrid incompatibilities underlying speciation via character displacement in darters (Percidae: Etheostominae).</title>
        <authorList>
            <person name="Moran R.L."/>
            <person name="Catchen J.M."/>
            <person name="Fuller R.C."/>
        </authorList>
    </citation>
    <scope>NUCLEOTIDE SEQUENCE [LARGE SCALE GENOMIC DNA]</scope>
    <source>
        <strain evidence="2">EspeVRDwgs_2016</strain>
        <tissue evidence="2">Muscle</tissue>
    </source>
</reference>
<feature type="region of interest" description="Disordered" evidence="1">
    <location>
        <begin position="1"/>
        <end position="36"/>
    </location>
</feature>
<accession>A0A5J5DC04</accession>
<comment type="caution">
    <text evidence="2">The sequence shown here is derived from an EMBL/GenBank/DDBJ whole genome shotgun (WGS) entry which is preliminary data.</text>
</comment>
<dbReference type="CDD" id="cd23767">
    <property type="entry name" value="IQCD"/>
    <property type="match status" value="1"/>
</dbReference>
<dbReference type="PANTHER" id="PTHR23335">
    <property type="entry name" value="CALMODULIN-BINDING TRANSCRIPTION ACTIVATOR CAMTA"/>
    <property type="match status" value="1"/>
</dbReference>
<dbReference type="SUPFAM" id="SSF52540">
    <property type="entry name" value="P-loop containing nucleoside triphosphate hydrolases"/>
    <property type="match status" value="1"/>
</dbReference>
<dbReference type="GO" id="GO:0005634">
    <property type="term" value="C:nucleus"/>
    <property type="evidence" value="ECO:0007669"/>
    <property type="project" value="TreeGrafter"/>
</dbReference>
<dbReference type="FunFam" id="1.20.5.190:FF:000038">
    <property type="entry name" value="calmodulin-binding transcription activator 1 isoform X2"/>
    <property type="match status" value="1"/>
</dbReference>
<dbReference type="GO" id="GO:0003712">
    <property type="term" value="F:transcription coregulator activity"/>
    <property type="evidence" value="ECO:0007669"/>
    <property type="project" value="TreeGrafter"/>
</dbReference>
<feature type="compositionally biased region" description="Low complexity" evidence="1">
    <location>
        <begin position="9"/>
        <end position="24"/>
    </location>
</feature>
<proteinExistence type="predicted"/>
<feature type="compositionally biased region" description="Basic and acidic residues" evidence="1">
    <location>
        <begin position="211"/>
        <end position="225"/>
    </location>
</feature>
<feature type="non-terminal residue" evidence="2">
    <location>
        <position position="231"/>
    </location>
</feature>
<dbReference type="EMBL" id="VOFY01000007">
    <property type="protein sequence ID" value="KAA8590763.1"/>
    <property type="molecule type" value="Genomic_DNA"/>
</dbReference>
<dbReference type="InterPro" id="IPR027417">
    <property type="entry name" value="P-loop_NTPase"/>
</dbReference>
<evidence type="ECO:0000256" key="1">
    <source>
        <dbReference type="SAM" id="MobiDB-lite"/>
    </source>
</evidence>
<dbReference type="InterPro" id="IPR000048">
    <property type="entry name" value="IQ_motif_EF-hand-BS"/>
</dbReference>
<dbReference type="Pfam" id="PF00612">
    <property type="entry name" value="IQ"/>
    <property type="match status" value="2"/>
</dbReference>
<dbReference type="PROSITE" id="PS50096">
    <property type="entry name" value="IQ"/>
    <property type="match status" value="1"/>
</dbReference>
<dbReference type="Proteomes" id="UP000327493">
    <property type="component" value="Chromosome 7"/>
</dbReference>
<gene>
    <name evidence="2" type="ORF">FQN60_001706</name>
</gene>
<dbReference type="GO" id="GO:0006357">
    <property type="term" value="P:regulation of transcription by RNA polymerase II"/>
    <property type="evidence" value="ECO:0007669"/>
    <property type="project" value="TreeGrafter"/>
</dbReference>
<organism evidence="2 3">
    <name type="scientific">Etheostoma spectabile</name>
    <name type="common">orangethroat darter</name>
    <dbReference type="NCBI Taxonomy" id="54343"/>
    <lineage>
        <taxon>Eukaryota</taxon>
        <taxon>Metazoa</taxon>
        <taxon>Chordata</taxon>
        <taxon>Craniata</taxon>
        <taxon>Vertebrata</taxon>
        <taxon>Euteleostomi</taxon>
        <taxon>Actinopterygii</taxon>
        <taxon>Neopterygii</taxon>
        <taxon>Teleostei</taxon>
        <taxon>Neoteleostei</taxon>
        <taxon>Acanthomorphata</taxon>
        <taxon>Eupercaria</taxon>
        <taxon>Perciformes</taxon>
        <taxon>Percoidei</taxon>
        <taxon>Percidae</taxon>
        <taxon>Etheostomatinae</taxon>
        <taxon>Etheostoma</taxon>
    </lineage>
</organism>
<evidence type="ECO:0000313" key="3">
    <source>
        <dbReference type="Proteomes" id="UP000327493"/>
    </source>
</evidence>
<dbReference type="GO" id="GO:0003690">
    <property type="term" value="F:double-stranded DNA binding"/>
    <property type="evidence" value="ECO:0007669"/>
    <property type="project" value="TreeGrafter"/>
</dbReference>
<name>A0A5J5DC04_9PERO</name>
<evidence type="ECO:0008006" key="4">
    <source>
        <dbReference type="Google" id="ProtNLM"/>
    </source>
</evidence>
<dbReference type="AlphaFoldDB" id="A0A5J5DC04"/>
<feature type="region of interest" description="Disordered" evidence="1">
    <location>
        <begin position="206"/>
        <end position="231"/>
    </location>
</feature>
<keyword evidence="3" id="KW-1185">Reference proteome</keyword>